<evidence type="ECO:0000259" key="4">
    <source>
        <dbReference type="PROSITE" id="PS51077"/>
    </source>
</evidence>
<protein>
    <submittedName>
        <fullName evidence="6">IclR family transcriptional regulator</fullName>
    </submittedName>
</protein>
<dbReference type="InterPro" id="IPR014757">
    <property type="entry name" value="Tscrpt_reg_IclR_C"/>
</dbReference>
<dbReference type="RefSeq" id="WP_244685393.1">
    <property type="nucleotide sequence ID" value="NZ_CP095043.1"/>
</dbReference>
<feature type="domain" description="IclR-ED" evidence="5">
    <location>
        <begin position="70"/>
        <end position="267"/>
    </location>
</feature>
<dbReference type="PROSITE" id="PS51078">
    <property type="entry name" value="ICLR_ED"/>
    <property type="match status" value="1"/>
</dbReference>
<dbReference type="InterPro" id="IPR036390">
    <property type="entry name" value="WH_DNA-bd_sf"/>
</dbReference>
<keyword evidence="2" id="KW-0238">DNA-binding</keyword>
<dbReference type="SUPFAM" id="SSF55781">
    <property type="entry name" value="GAF domain-like"/>
    <property type="match status" value="1"/>
</dbReference>
<keyword evidence="3" id="KW-0804">Transcription</keyword>
<evidence type="ECO:0000259" key="5">
    <source>
        <dbReference type="PROSITE" id="PS51078"/>
    </source>
</evidence>
<gene>
    <name evidence="6" type="ORF">MUN76_13580</name>
</gene>
<dbReference type="SUPFAM" id="SSF46785">
    <property type="entry name" value="Winged helix' DNA-binding domain"/>
    <property type="match status" value="1"/>
</dbReference>
<dbReference type="SMART" id="SM00346">
    <property type="entry name" value="HTH_ICLR"/>
    <property type="match status" value="1"/>
</dbReference>
<evidence type="ECO:0000256" key="3">
    <source>
        <dbReference type="ARBA" id="ARBA00023163"/>
    </source>
</evidence>
<dbReference type="PROSITE" id="PS51077">
    <property type="entry name" value="HTH_ICLR"/>
    <property type="match status" value="1"/>
</dbReference>
<keyword evidence="7" id="KW-1185">Reference proteome</keyword>
<dbReference type="Pfam" id="PF09339">
    <property type="entry name" value="HTH_IclR"/>
    <property type="match status" value="1"/>
</dbReference>
<dbReference type="InterPro" id="IPR029016">
    <property type="entry name" value="GAF-like_dom_sf"/>
</dbReference>
<evidence type="ECO:0000256" key="1">
    <source>
        <dbReference type="ARBA" id="ARBA00023015"/>
    </source>
</evidence>
<dbReference type="Pfam" id="PF01614">
    <property type="entry name" value="IclR_C"/>
    <property type="match status" value="1"/>
</dbReference>
<evidence type="ECO:0000256" key="2">
    <source>
        <dbReference type="ARBA" id="ARBA00023125"/>
    </source>
</evidence>
<feature type="domain" description="HTH iclR-type" evidence="4">
    <location>
        <begin position="15"/>
        <end position="76"/>
    </location>
</feature>
<name>A0ABY4FUV2_9MICO</name>
<dbReference type="InterPro" id="IPR005471">
    <property type="entry name" value="Tscrpt_reg_IclR_N"/>
</dbReference>
<sequence length="267" mass="28520">MSGALRDGAARDGTLHSVAKALEILHLLRAHGPQRLSDIAREVGVGSSTAHRLVTTLRQQRFVRQERNGKRYELGSAMLFSSTVSALEHCVAVSEDVMRELQETTGETIHLTVLRGGRCLFAASVESGRPVSVTSRVGQGPPAHTAAGGKILLAALDPERLTEVYLSAPLPAITADSITEVTELERELDAARDLGFARNLGESEADMYALAVPVRRPSGEVISSLTVAAPLSRMGGPERGVTLNSREEGLLQQVRAAAARIEVLLAY</sequence>
<dbReference type="Proteomes" id="UP000831775">
    <property type="component" value="Chromosome"/>
</dbReference>
<reference evidence="6 7" key="1">
    <citation type="submission" date="2022-04" db="EMBL/GenBank/DDBJ databases">
        <title>Leucobacter sp. isolated from rhizosphere of onion.</title>
        <authorList>
            <person name="Won M."/>
            <person name="Lee C.-M."/>
            <person name="Woen H.-Y."/>
            <person name="Kwon S.-W."/>
        </authorList>
    </citation>
    <scope>NUCLEOTIDE SEQUENCE [LARGE SCALE GENOMIC DNA]</scope>
    <source>
        <strain evidence="6 7">H25R-14</strain>
    </source>
</reference>
<evidence type="ECO:0000313" key="6">
    <source>
        <dbReference type="EMBL" id="UOQ60058.1"/>
    </source>
</evidence>
<evidence type="ECO:0000313" key="7">
    <source>
        <dbReference type="Proteomes" id="UP000831775"/>
    </source>
</evidence>
<proteinExistence type="predicted"/>
<accession>A0ABY4FUV2</accession>
<dbReference type="InterPro" id="IPR050707">
    <property type="entry name" value="HTH_MetabolicPath_Reg"/>
</dbReference>
<dbReference type="EMBL" id="CP095043">
    <property type="protein sequence ID" value="UOQ60058.1"/>
    <property type="molecule type" value="Genomic_DNA"/>
</dbReference>
<organism evidence="6 7">
    <name type="scientific">Leucobacter rhizosphaerae</name>
    <dbReference type="NCBI Taxonomy" id="2932245"/>
    <lineage>
        <taxon>Bacteria</taxon>
        <taxon>Bacillati</taxon>
        <taxon>Actinomycetota</taxon>
        <taxon>Actinomycetes</taxon>
        <taxon>Micrococcales</taxon>
        <taxon>Microbacteriaceae</taxon>
        <taxon>Leucobacter</taxon>
    </lineage>
</organism>
<dbReference type="Gene3D" id="1.10.10.10">
    <property type="entry name" value="Winged helix-like DNA-binding domain superfamily/Winged helix DNA-binding domain"/>
    <property type="match status" value="1"/>
</dbReference>
<dbReference type="PANTHER" id="PTHR30136">
    <property type="entry name" value="HELIX-TURN-HELIX TRANSCRIPTIONAL REGULATOR, ICLR FAMILY"/>
    <property type="match status" value="1"/>
</dbReference>
<dbReference type="PANTHER" id="PTHR30136:SF35">
    <property type="entry name" value="HTH-TYPE TRANSCRIPTIONAL REGULATOR RV1719"/>
    <property type="match status" value="1"/>
</dbReference>
<dbReference type="Gene3D" id="3.30.450.40">
    <property type="match status" value="1"/>
</dbReference>
<dbReference type="InterPro" id="IPR036388">
    <property type="entry name" value="WH-like_DNA-bd_sf"/>
</dbReference>
<keyword evidence="1" id="KW-0805">Transcription regulation</keyword>